<feature type="signal peptide" evidence="1">
    <location>
        <begin position="1"/>
        <end position="30"/>
    </location>
</feature>
<comment type="caution">
    <text evidence="2">The sequence shown here is derived from an EMBL/GenBank/DDBJ whole genome shotgun (WGS) entry which is preliminary data.</text>
</comment>
<dbReference type="EMBL" id="BAAAQN010000063">
    <property type="protein sequence ID" value="GAA2056027.1"/>
    <property type="molecule type" value="Genomic_DNA"/>
</dbReference>
<accession>A0ABN2VEY9</accession>
<evidence type="ECO:0000313" key="2">
    <source>
        <dbReference type="EMBL" id="GAA2056027.1"/>
    </source>
</evidence>
<name>A0ABN2VEY9_9ACTN</name>
<organism evidence="2 3">
    <name type="scientific">Catenulispora yoronensis</name>
    <dbReference type="NCBI Taxonomy" id="450799"/>
    <lineage>
        <taxon>Bacteria</taxon>
        <taxon>Bacillati</taxon>
        <taxon>Actinomycetota</taxon>
        <taxon>Actinomycetes</taxon>
        <taxon>Catenulisporales</taxon>
        <taxon>Catenulisporaceae</taxon>
        <taxon>Catenulispora</taxon>
    </lineage>
</organism>
<evidence type="ECO:0000256" key="1">
    <source>
        <dbReference type="SAM" id="SignalP"/>
    </source>
</evidence>
<reference evidence="2 3" key="1">
    <citation type="journal article" date="2019" name="Int. J. Syst. Evol. Microbiol.">
        <title>The Global Catalogue of Microorganisms (GCM) 10K type strain sequencing project: providing services to taxonomists for standard genome sequencing and annotation.</title>
        <authorList>
            <consortium name="The Broad Institute Genomics Platform"/>
            <consortium name="The Broad Institute Genome Sequencing Center for Infectious Disease"/>
            <person name="Wu L."/>
            <person name="Ma J."/>
        </authorList>
    </citation>
    <scope>NUCLEOTIDE SEQUENCE [LARGE SCALE GENOMIC DNA]</scope>
    <source>
        <strain evidence="2 3">JCM 16014</strain>
    </source>
</reference>
<keyword evidence="3" id="KW-1185">Reference proteome</keyword>
<gene>
    <name evidence="2" type="ORF">GCM10009839_76250</name>
</gene>
<sequence length="63" mass="6291">MSRLKRFLAASALASTVAATPVAVPTLVQADSATAGPGITHPGTVRPAGQPSCVGCWAIMTEV</sequence>
<dbReference type="RefSeq" id="WP_344670584.1">
    <property type="nucleotide sequence ID" value="NZ_BAAAQN010000063.1"/>
</dbReference>
<proteinExistence type="predicted"/>
<keyword evidence="1" id="KW-0732">Signal</keyword>
<evidence type="ECO:0000313" key="3">
    <source>
        <dbReference type="Proteomes" id="UP001500751"/>
    </source>
</evidence>
<feature type="chain" id="PRO_5045941262" evidence="1">
    <location>
        <begin position="31"/>
        <end position="63"/>
    </location>
</feature>
<dbReference type="Proteomes" id="UP001500751">
    <property type="component" value="Unassembled WGS sequence"/>
</dbReference>
<protein>
    <submittedName>
        <fullName evidence="2">Uncharacterized protein</fullName>
    </submittedName>
</protein>